<evidence type="ECO:0000313" key="4">
    <source>
        <dbReference type="Proteomes" id="UP001345219"/>
    </source>
</evidence>
<organism evidence="3 4">
    <name type="scientific">Trapa incisa</name>
    <dbReference type="NCBI Taxonomy" id="236973"/>
    <lineage>
        <taxon>Eukaryota</taxon>
        <taxon>Viridiplantae</taxon>
        <taxon>Streptophyta</taxon>
        <taxon>Embryophyta</taxon>
        <taxon>Tracheophyta</taxon>
        <taxon>Spermatophyta</taxon>
        <taxon>Magnoliopsida</taxon>
        <taxon>eudicotyledons</taxon>
        <taxon>Gunneridae</taxon>
        <taxon>Pentapetalae</taxon>
        <taxon>rosids</taxon>
        <taxon>malvids</taxon>
        <taxon>Myrtales</taxon>
        <taxon>Lythraceae</taxon>
        <taxon>Trapa</taxon>
    </lineage>
</organism>
<dbReference type="EMBL" id="JAXIOK010000014">
    <property type="protein sequence ID" value="KAK4754806.1"/>
    <property type="molecule type" value="Genomic_DNA"/>
</dbReference>
<reference evidence="3 4" key="1">
    <citation type="journal article" date="2023" name="Hortic Res">
        <title>Pangenome of water caltrop reveals structural variations and asymmetric subgenome divergence after allopolyploidization.</title>
        <authorList>
            <person name="Zhang X."/>
            <person name="Chen Y."/>
            <person name="Wang L."/>
            <person name="Yuan Y."/>
            <person name="Fang M."/>
            <person name="Shi L."/>
            <person name="Lu R."/>
            <person name="Comes H.P."/>
            <person name="Ma Y."/>
            <person name="Chen Y."/>
            <person name="Huang G."/>
            <person name="Zhou Y."/>
            <person name="Zheng Z."/>
            <person name="Qiu Y."/>
        </authorList>
    </citation>
    <scope>NUCLEOTIDE SEQUENCE [LARGE SCALE GENOMIC DNA]</scope>
    <source>
        <tissue evidence="3">Roots</tissue>
    </source>
</reference>
<keyword evidence="2" id="KW-1133">Transmembrane helix</keyword>
<comment type="caution">
    <text evidence="3">The sequence shown here is derived from an EMBL/GenBank/DDBJ whole genome shotgun (WGS) entry which is preliminary data.</text>
</comment>
<feature type="transmembrane region" description="Helical" evidence="2">
    <location>
        <begin position="139"/>
        <end position="161"/>
    </location>
</feature>
<keyword evidence="2" id="KW-0472">Membrane</keyword>
<gene>
    <name evidence="3" type="ORF">SAY87_008563</name>
</gene>
<dbReference type="AlphaFoldDB" id="A0AAN7JV34"/>
<dbReference type="PANTHER" id="PTHR31852">
    <property type="entry name" value="LATE EMBRYOGENESIS ABUNDANT (LEA) HYDROXYPROLINE-RICH GLYCOPROTEIN FAMILY"/>
    <property type="match status" value="1"/>
</dbReference>
<accession>A0AAN7JV34</accession>
<feature type="region of interest" description="Disordered" evidence="1">
    <location>
        <begin position="1"/>
        <end position="79"/>
    </location>
</feature>
<keyword evidence="2" id="KW-0812">Transmembrane</keyword>
<evidence type="ECO:0000256" key="2">
    <source>
        <dbReference type="SAM" id="Phobius"/>
    </source>
</evidence>
<evidence type="ECO:0000256" key="1">
    <source>
        <dbReference type="SAM" id="MobiDB-lite"/>
    </source>
</evidence>
<evidence type="ECO:0000313" key="3">
    <source>
        <dbReference type="EMBL" id="KAK4754806.1"/>
    </source>
</evidence>
<proteinExistence type="predicted"/>
<sequence>MAVTMHAKSDSEVTCSVDGATSSPPRSPRRPLYYVQSPSNHDYSAADKMSYGSSPLGSPNHHNGANHAHYYHSSPIHHSRESSTSRFSASLLNPRHLSLSSAAAWRKLQRGHGPEIDGGGDDDDDGDGHHSGPFHGVRLYACFLVLFLVVFAVFSMILWGASKGYRPEIIVKNVVFESFNVQAGNDPSGVPTDMLTLNSTVRIFYRNPATFFGVHVTATPLHLHYYQLEIATGYMKKFYQSRKSHRAVITMVVGHQVLLYGGVSALSNAGEHLQTVTVPLNLTFVMRSRAYILGKLVKSKFYRRIRCPVTLRGNKLGKPLNLTNLCIYH</sequence>
<protein>
    <recommendedName>
        <fullName evidence="5">Late embryogenesis abundant protein LEA-2 subgroup domain-containing protein</fullName>
    </recommendedName>
</protein>
<dbReference type="InterPro" id="IPR055301">
    <property type="entry name" value="Lea14-like_2"/>
</dbReference>
<name>A0AAN7JV34_9MYRT</name>
<keyword evidence="4" id="KW-1185">Reference proteome</keyword>
<dbReference type="Proteomes" id="UP001345219">
    <property type="component" value="Chromosome 8"/>
</dbReference>
<feature type="compositionally biased region" description="Low complexity" evidence="1">
    <location>
        <begin position="60"/>
        <end position="72"/>
    </location>
</feature>
<evidence type="ECO:0008006" key="5">
    <source>
        <dbReference type="Google" id="ProtNLM"/>
    </source>
</evidence>